<gene>
    <name evidence="2" type="ORF">FNV43_RR05918</name>
</gene>
<feature type="compositionally biased region" description="Basic and acidic residues" evidence="1">
    <location>
        <begin position="1"/>
        <end position="12"/>
    </location>
</feature>
<comment type="caution">
    <text evidence="2">The sequence shown here is derived from an EMBL/GenBank/DDBJ whole genome shotgun (WGS) entry which is preliminary data.</text>
</comment>
<dbReference type="EMBL" id="VOIH02000003">
    <property type="protein sequence ID" value="KAF3449839.1"/>
    <property type="molecule type" value="Genomic_DNA"/>
</dbReference>
<name>A0A8K0MKW8_9ROSA</name>
<evidence type="ECO:0000256" key="1">
    <source>
        <dbReference type="SAM" id="MobiDB-lite"/>
    </source>
</evidence>
<evidence type="ECO:0000313" key="2">
    <source>
        <dbReference type="EMBL" id="KAF3449839.1"/>
    </source>
</evidence>
<organism evidence="2 3">
    <name type="scientific">Rhamnella rubrinervis</name>
    <dbReference type="NCBI Taxonomy" id="2594499"/>
    <lineage>
        <taxon>Eukaryota</taxon>
        <taxon>Viridiplantae</taxon>
        <taxon>Streptophyta</taxon>
        <taxon>Embryophyta</taxon>
        <taxon>Tracheophyta</taxon>
        <taxon>Spermatophyta</taxon>
        <taxon>Magnoliopsida</taxon>
        <taxon>eudicotyledons</taxon>
        <taxon>Gunneridae</taxon>
        <taxon>Pentapetalae</taxon>
        <taxon>rosids</taxon>
        <taxon>fabids</taxon>
        <taxon>Rosales</taxon>
        <taxon>Rhamnaceae</taxon>
        <taxon>rhamnoid group</taxon>
        <taxon>Rhamneae</taxon>
        <taxon>Rhamnella</taxon>
    </lineage>
</organism>
<feature type="region of interest" description="Disordered" evidence="1">
    <location>
        <begin position="35"/>
        <end position="103"/>
    </location>
</feature>
<evidence type="ECO:0000313" key="3">
    <source>
        <dbReference type="Proteomes" id="UP000796880"/>
    </source>
</evidence>
<protein>
    <submittedName>
        <fullName evidence="2">Uncharacterized protein</fullName>
    </submittedName>
</protein>
<feature type="compositionally biased region" description="Acidic residues" evidence="1">
    <location>
        <begin position="46"/>
        <end position="82"/>
    </location>
</feature>
<feature type="region of interest" description="Disordered" evidence="1">
    <location>
        <begin position="1"/>
        <end position="20"/>
    </location>
</feature>
<keyword evidence="3" id="KW-1185">Reference proteome</keyword>
<reference evidence="2" key="1">
    <citation type="submission" date="2020-03" db="EMBL/GenBank/DDBJ databases">
        <title>A high-quality chromosome-level genome assembly of a woody plant with both climbing and erect habits, Rhamnella rubrinervis.</title>
        <authorList>
            <person name="Lu Z."/>
            <person name="Yang Y."/>
            <person name="Zhu X."/>
            <person name="Sun Y."/>
        </authorList>
    </citation>
    <scope>NUCLEOTIDE SEQUENCE</scope>
    <source>
        <strain evidence="2">BYM</strain>
        <tissue evidence="2">Leaf</tissue>
    </source>
</reference>
<sequence length="164" mass="19248">MTMRKMSDRSMDAEEFEELQRSWLKSRRETLIALLRDESLAPPSDSSDDSSLDSFTEEDPEEDPEEESEPVNEEIEILEYEPEMERGGKQKDSSVIKDSPKSREFFRRFGNKKRKRNVIRSRPYRPRTCKQKREIPYVTEVVPKPKGLGIDESEVECPRETQTS</sequence>
<feature type="compositionally biased region" description="Basic and acidic residues" evidence="1">
    <location>
        <begin position="83"/>
        <end position="103"/>
    </location>
</feature>
<proteinExistence type="predicted"/>
<feature type="region of interest" description="Disordered" evidence="1">
    <location>
        <begin position="144"/>
        <end position="164"/>
    </location>
</feature>
<dbReference type="Proteomes" id="UP000796880">
    <property type="component" value="Unassembled WGS sequence"/>
</dbReference>
<accession>A0A8K0MKW8</accession>
<dbReference type="AlphaFoldDB" id="A0A8K0MKW8"/>